<dbReference type="CDD" id="cd14014">
    <property type="entry name" value="STKc_PknB_like"/>
    <property type="match status" value="1"/>
</dbReference>
<organism evidence="8 9">
    <name type="scientific">Thermomonospora curvata (strain ATCC 19995 / DSM 43183 / JCM 3096 / KCTC 9072 / NBRC 15933 / NCIMB 10081 / Henssen B9)</name>
    <dbReference type="NCBI Taxonomy" id="471852"/>
    <lineage>
        <taxon>Bacteria</taxon>
        <taxon>Bacillati</taxon>
        <taxon>Actinomycetota</taxon>
        <taxon>Actinomycetes</taxon>
        <taxon>Streptosporangiales</taxon>
        <taxon>Thermomonosporaceae</taxon>
        <taxon>Thermomonospora</taxon>
    </lineage>
</organism>
<proteinExistence type="predicted"/>
<evidence type="ECO:0000256" key="3">
    <source>
        <dbReference type="ARBA" id="ARBA00022679"/>
    </source>
</evidence>
<keyword evidence="6" id="KW-0067">ATP-binding</keyword>
<dbReference type="Gene3D" id="1.10.510.10">
    <property type="entry name" value="Transferase(Phosphotransferase) domain 1"/>
    <property type="match status" value="1"/>
</dbReference>
<dbReference type="RefSeq" id="WP_012851473.1">
    <property type="nucleotide sequence ID" value="NC_013510.1"/>
</dbReference>
<dbReference type="InterPro" id="IPR000719">
    <property type="entry name" value="Prot_kinase_dom"/>
</dbReference>
<dbReference type="PANTHER" id="PTHR43289">
    <property type="entry name" value="MITOGEN-ACTIVATED PROTEIN KINASE KINASE KINASE 20-RELATED"/>
    <property type="match status" value="1"/>
</dbReference>
<dbReference type="EC" id="2.7.11.1" evidence="1"/>
<name>D1A8J4_THECD</name>
<dbReference type="AlphaFoldDB" id="D1A8J4"/>
<dbReference type="HOGENOM" id="CLU_022411_0_0_11"/>
<feature type="domain" description="Protein kinase" evidence="7">
    <location>
        <begin position="9"/>
        <end position="265"/>
    </location>
</feature>
<dbReference type="eggNOG" id="COG0515">
    <property type="taxonomic scope" value="Bacteria"/>
</dbReference>
<evidence type="ECO:0000256" key="4">
    <source>
        <dbReference type="ARBA" id="ARBA00022741"/>
    </source>
</evidence>
<keyword evidence="3" id="KW-0808">Transferase</keyword>
<gene>
    <name evidence="8" type="ordered locus">Tcur_1104</name>
</gene>
<keyword evidence="4" id="KW-0547">Nucleotide-binding</keyword>
<dbReference type="Pfam" id="PF00069">
    <property type="entry name" value="Pkinase"/>
    <property type="match status" value="1"/>
</dbReference>
<evidence type="ECO:0000256" key="1">
    <source>
        <dbReference type="ARBA" id="ARBA00012513"/>
    </source>
</evidence>
<dbReference type="PANTHER" id="PTHR43289:SF6">
    <property type="entry name" value="SERINE_THREONINE-PROTEIN KINASE NEKL-3"/>
    <property type="match status" value="1"/>
</dbReference>
<dbReference type="InterPro" id="IPR011009">
    <property type="entry name" value="Kinase-like_dom_sf"/>
</dbReference>
<protein>
    <recommendedName>
        <fullName evidence="1">non-specific serine/threonine protein kinase</fullName>
        <ecNumber evidence="1">2.7.11.1</ecNumber>
    </recommendedName>
</protein>
<dbReference type="Proteomes" id="UP000001918">
    <property type="component" value="Chromosome"/>
</dbReference>
<dbReference type="PROSITE" id="PS50011">
    <property type="entry name" value="PROTEIN_KINASE_DOM"/>
    <property type="match status" value="1"/>
</dbReference>
<dbReference type="GO" id="GO:0004674">
    <property type="term" value="F:protein serine/threonine kinase activity"/>
    <property type="evidence" value="ECO:0007669"/>
    <property type="project" value="UniProtKB-KW"/>
</dbReference>
<evidence type="ECO:0000259" key="7">
    <source>
        <dbReference type="PROSITE" id="PS50011"/>
    </source>
</evidence>
<evidence type="ECO:0000256" key="2">
    <source>
        <dbReference type="ARBA" id="ARBA00022527"/>
    </source>
</evidence>
<evidence type="ECO:0000256" key="5">
    <source>
        <dbReference type="ARBA" id="ARBA00022777"/>
    </source>
</evidence>
<keyword evidence="2 8" id="KW-0723">Serine/threonine-protein kinase</keyword>
<keyword evidence="5 8" id="KW-0418">Kinase</keyword>
<dbReference type="OrthoDB" id="4716121at2"/>
<accession>D1A8J4</accession>
<reference evidence="8 9" key="1">
    <citation type="journal article" date="2011" name="Stand. Genomic Sci.">
        <title>Complete genome sequence of Thermomonospora curvata type strain (B9).</title>
        <authorList>
            <person name="Chertkov O."/>
            <person name="Sikorski J."/>
            <person name="Nolan M."/>
            <person name="Lapidus A."/>
            <person name="Lucas S."/>
            <person name="Del Rio T.G."/>
            <person name="Tice H."/>
            <person name="Cheng J.F."/>
            <person name="Goodwin L."/>
            <person name="Pitluck S."/>
            <person name="Liolios K."/>
            <person name="Ivanova N."/>
            <person name="Mavromatis K."/>
            <person name="Mikhailova N."/>
            <person name="Ovchinnikova G."/>
            <person name="Pati A."/>
            <person name="Chen A."/>
            <person name="Palaniappan K."/>
            <person name="Djao O.D."/>
            <person name="Land M."/>
            <person name="Hauser L."/>
            <person name="Chang Y.J."/>
            <person name="Jeffries C.D."/>
            <person name="Brettin T."/>
            <person name="Han C."/>
            <person name="Detter J.C."/>
            <person name="Rohde M."/>
            <person name="Goker M."/>
            <person name="Woyke T."/>
            <person name="Bristow J."/>
            <person name="Eisen J.A."/>
            <person name="Markowitz V."/>
            <person name="Hugenholtz P."/>
            <person name="Klenk H.P."/>
            <person name="Kyrpides N.C."/>
        </authorList>
    </citation>
    <scope>NUCLEOTIDE SEQUENCE [LARGE SCALE GENOMIC DNA]</scope>
    <source>
        <strain evidence="9">ATCC 19995 / DSM 43183 / JCM 3096 / KCTC 9072 / NBRC 15933 / NCIMB 10081 / Henssen B9</strain>
    </source>
</reference>
<keyword evidence="9" id="KW-1185">Reference proteome</keyword>
<dbReference type="STRING" id="471852.Tcur_1104"/>
<dbReference type="EMBL" id="CP001738">
    <property type="protein sequence ID" value="ACY96689.1"/>
    <property type="molecule type" value="Genomic_DNA"/>
</dbReference>
<dbReference type="InterPro" id="IPR008271">
    <property type="entry name" value="Ser/Thr_kinase_AS"/>
</dbReference>
<dbReference type="KEGG" id="tcu:Tcur_1104"/>
<dbReference type="SUPFAM" id="SSF56112">
    <property type="entry name" value="Protein kinase-like (PK-like)"/>
    <property type="match status" value="1"/>
</dbReference>
<evidence type="ECO:0000313" key="8">
    <source>
        <dbReference type="EMBL" id="ACY96689.1"/>
    </source>
</evidence>
<dbReference type="GO" id="GO:0005524">
    <property type="term" value="F:ATP binding"/>
    <property type="evidence" value="ECO:0007669"/>
    <property type="project" value="UniProtKB-KW"/>
</dbReference>
<dbReference type="PROSITE" id="PS00108">
    <property type="entry name" value="PROTEIN_KINASE_ST"/>
    <property type="match status" value="1"/>
</dbReference>
<sequence length="607" mass="63632">MGDWRIDGFTEIRELGRGAQGRVVLARHERSGTPVAIKYLGAGADRSAREAFRREARLLGRVDDPHVARLYRLVEKAEGMALVMEAVNGVSLQRILQEYQRLEPEAALAVLSGSLHGLAAAHAVGVVHRDYKPANVVVPADGNSKLVDFGVAALAGEGTRGGTPLYMAPEQWRGGPASPATDVYAATCVFYECVTGRRPFSAGSSAELAALHLNAPVPVADLPEPLRPLVERGMAKDPADRPAGAAAFAAELQEAARAAYGDDWLERGVRRLAGAAAGLAALFPLAALALPSGAAGTAGAAVGAAGGAGAAGSVSAGASAAGQGLLAAVGTKAAAGAVAAVVAGGVVTGAAIYAGTSERRADAPVRLQVTATTAALNRTLSLSEGRLELRNGQYPQISGHRDAQTQRRVNELLRAPVEDQLAFMREAIESNMRNTPGCNSRNSQLTSRFSFGVRGPALLSGRYRFEHRTDCYQGGELAVTVTVDLRTGRRLQPADILRPEILNTPAGQRRINQRIDRYWRNRDPLNPPLPITFSPYRPPKFGVPEQSVDDGGQLTLGVGHLEIVWGWTSGGSTIAGPVRIPYHDAADLLRPEILAAVTGSSASPSPS</sequence>
<evidence type="ECO:0000313" key="9">
    <source>
        <dbReference type="Proteomes" id="UP000001918"/>
    </source>
</evidence>
<evidence type="ECO:0000256" key="6">
    <source>
        <dbReference type="ARBA" id="ARBA00022840"/>
    </source>
</evidence>